<dbReference type="InterPro" id="IPR013792">
    <property type="entry name" value="RNA3'P_cycl/enolpyr_Trfase_a/b"/>
</dbReference>
<keyword evidence="5 9" id="KW-0028">Amino-acid biosynthesis</keyword>
<dbReference type="EC" id="2.5.1.19" evidence="9"/>
<feature type="domain" description="Enolpyruvate transferase" evidence="10">
    <location>
        <begin position="7"/>
        <end position="425"/>
    </location>
</feature>
<comment type="subcellular location">
    <subcellularLocation>
        <location evidence="9">Cytoplasm</location>
    </subcellularLocation>
</comment>
<dbReference type="GO" id="GO:0008652">
    <property type="term" value="P:amino acid biosynthetic process"/>
    <property type="evidence" value="ECO:0007669"/>
    <property type="project" value="UniProtKB-KW"/>
</dbReference>
<comment type="subunit">
    <text evidence="9">Monomer.</text>
</comment>
<comment type="similarity">
    <text evidence="3 9">Belongs to the EPSP synthase family.</text>
</comment>
<keyword evidence="4 9" id="KW-0963">Cytoplasm</keyword>
<feature type="binding site" evidence="9">
    <location>
        <position position="20"/>
    </location>
    <ligand>
        <name>phosphoenolpyruvate</name>
        <dbReference type="ChEBI" id="CHEBI:58702"/>
    </ligand>
</feature>
<comment type="caution">
    <text evidence="9">Lacks conserved residue(s) required for the propagation of feature annotation.</text>
</comment>
<dbReference type="EMBL" id="DXBR01000042">
    <property type="protein sequence ID" value="HIZ39141.1"/>
    <property type="molecule type" value="Genomic_DNA"/>
</dbReference>
<sequence length="432" mass="45864">MKTLTRKTGLRGTLTVPGDKSISHRAVMFGALAEGTTTIHGFLKGADCLSTIGCFRAMGIDIEEKDDTIYVHGKGLHGLNAPSKTLDVGNSGTTTRLISGILAGQPFSSELSGDASLNSRPMKRVITPLTMMHADIKSKNGDGCAPLIIHGKPLTAIHYDSPVASAQVKSCVLLAGLYADGDTSVTEPSLSRDHTERMLRSFGADIRTEGTTCTITPPKSLHAQHIEVPGDISSAAFFIVAALITPDSDVLIQNVGINPTRAGILEVCRNMEADITLENVREAGGEPVADLRVRTSRLKGTVIEGDIIPALIDELPVIALMACFAEGKTIIRDAHELRVKESDRIAIVSENLTAMGADVIPTDDGFIINSKADSETGLHGASIQCAMDHRIAMTFAIAGVNADGETIITDSDCVDVSYPDFFRQLDSLCGQQ</sequence>
<dbReference type="Proteomes" id="UP000824049">
    <property type="component" value="Unassembled WGS sequence"/>
</dbReference>
<organism evidence="11 12">
    <name type="scientific">Candidatus Anaerobutyricum stercoris</name>
    <dbReference type="NCBI Taxonomy" id="2838457"/>
    <lineage>
        <taxon>Bacteria</taxon>
        <taxon>Bacillati</taxon>
        <taxon>Bacillota</taxon>
        <taxon>Clostridia</taxon>
        <taxon>Lachnospirales</taxon>
        <taxon>Lachnospiraceae</taxon>
        <taxon>Anaerobutyricum</taxon>
    </lineage>
</organism>
<evidence type="ECO:0000313" key="11">
    <source>
        <dbReference type="EMBL" id="HIZ39141.1"/>
    </source>
</evidence>
<reference evidence="11" key="1">
    <citation type="journal article" date="2021" name="PeerJ">
        <title>Extensive microbial diversity within the chicken gut microbiome revealed by metagenomics and culture.</title>
        <authorList>
            <person name="Gilroy R."/>
            <person name="Ravi A."/>
            <person name="Getino M."/>
            <person name="Pursley I."/>
            <person name="Horton D.L."/>
            <person name="Alikhan N.F."/>
            <person name="Baker D."/>
            <person name="Gharbi K."/>
            <person name="Hall N."/>
            <person name="Watson M."/>
            <person name="Adriaenssens E.M."/>
            <person name="Foster-Nyarko E."/>
            <person name="Jarju S."/>
            <person name="Secka A."/>
            <person name="Antonio M."/>
            <person name="Oren A."/>
            <person name="Chaudhuri R.R."/>
            <person name="La Ragione R."/>
            <person name="Hildebrand F."/>
            <person name="Pallen M.J."/>
        </authorList>
    </citation>
    <scope>NUCLEOTIDE SEQUENCE</scope>
    <source>
        <strain evidence="11">CHK179-28034</strain>
    </source>
</reference>
<feature type="binding site" evidence="9">
    <location>
        <position position="167"/>
    </location>
    <ligand>
        <name>phosphoenolpyruvate</name>
        <dbReference type="ChEBI" id="CHEBI:58702"/>
    </ligand>
</feature>
<feature type="binding site" evidence="9">
    <location>
        <position position="21"/>
    </location>
    <ligand>
        <name>3-phosphoshikimate</name>
        <dbReference type="ChEBI" id="CHEBI:145989"/>
    </ligand>
</feature>
<comment type="function">
    <text evidence="1 9">Catalyzes the transfer of the enolpyruvyl moiety of phosphoenolpyruvate (PEP) to the 5-hydroxyl of shikimate-3-phosphate (S3P) to produce enolpyruvyl shikimate-3-phosphate and inorganic phosphate.</text>
</comment>
<evidence type="ECO:0000313" key="12">
    <source>
        <dbReference type="Proteomes" id="UP000824049"/>
    </source>
</evidence>
<feature type="binding site" evidence="9">
    <location>
        <position position="92"/>
    </location>
    <ligand>
        <name>phosphoenolpyruvate</name>
        <dbReference type="ChEBI" id="CHEBI:58702"/>
    </ligand>
</feature>
<feature type="active site" description="Proton acceptor" evidence="9">
    <location>
        <position position="313"/>
    </location>
</feature>
<dbReference type="InterPro" id="IPR023193">
    <property type="entry name" value="EPSP_synthase_CS"/>
</dbReference>
<dbReference type="GO" id="GO:0009073">
    <property type="term" value="P:aromatic amino acid family biosynthetic process"/>
    <property type="evidence" value="ECO:0007669"/>
    <property type="project" value="UniProtKB-KW"/>
</dbReference>
<evidence type="ECO:0000256" key="8">
    <source>
        <dbReference type="ARBA" id="ARBA00044633"/>
    </source>
</evidence>
<evidence type="ECO:0000259" key="10">
    <source>
        <dbReference type="Pfam" id="PF00275"/>
    </source>
</evidence>
<dbReference type="InterPro" id="IPR006264">
    <property type="entry name" value="EPSP_synthase"/>
</dbReference>
<comment type="pathway">
    <text evidence="2 9">Metabolic intermediate biosynthesis; chorismate biosynthesis; chorismate from D-erythrose 4-phosphate and phosphoenolpyruvate: step 6/7.</text>
</comment>
<keyword evidence="7 9" id="KW-0057">Aromatic amino acid biosynthesis</keyword>
<evidence type="ECO:0000256" key="4">
    <source>
        <dbReference type="ARBA" id="ARBA00022490"/>
    </source>
</evidence>
<feature type="binding site" evidence="9">
    <location>
        <position position="25"/>
    </location>
    <ligand>
        <name>3-phosphoshikimate</name>
        <dbReference type="ChEBI" id="CHEBI:145989"/>
    </ligand>
</feature>
<gene>
    <name evidence="9 11" type="primary">aroA</name>
    <name evidence="11" type="ORF">H9968_04320</name>
</gene>
<dbReference type="FunFam" id="3.65.10.10:FF:000006">
    <property type="entry name" value="3-phosphoshikimate 1-carboxyvinyltransferase"/>
    <property type="match status" value="1"/>
</dbReference>
<dbReference type="InterPro" id="IPR036968">
    <property type="entry name" value="Enolpyruvate_Tfrase_sf"/>
</dbReference>
<dbReference type="NCBIfam" id="TIGR01356">
    <property type="entry name" value="aroA"/>
    <property type="match status" value="1"/>
</dbReference>
<keyword evidence="6 9" id="KW-0808">Transferase</keyword>
<evidence type="ECO:0000256" key="2">
    <source>
        <dbReference type="ARBA" id="ARBA00004811"/>
    </source>
</evidence>
<feature type="binding site" evidence="9">
    <location>
        <position position="313"/>
    </location>
    <ligand>
        <name>3-phosphoshikimate</name>
        <dbReference type="ChEBI" id="CHEBI:145989"/>
    </ligand>
</feature>
<dbReference type="GO" id="GO:0009423">
    <property type="term" value="P:chorismate biosynthetic process"/>
    <property type="evidence" value="ECO:0007669"/>
    <property type="project" value="UniProtKB-UniRule"/>
</dbReference>
<dbReference type="AlphaFoldDB" id="A0A9D2J755"/>
<dbReference type="InterPro" id="IPR001986">
    <property type="entry name" value="Enolpyruvate_Tfrase_dom"/>
</dbReference>
<feature type="binding site" evidence="9">
    <location>
        <position position="344"/>
    </location>
    <ligand>
        <name>phosphoenolpyruvate</name>
        <dbReference type="ChEBI" id="CHEBI:58702"/>
    </ligand>
</feature>
<feature type="binding site" evidence="9">
    <location>
        <position position="390"/>
    </location>
    <ligand>
        <name>phosphoenolpyruvate</name>
        <dbReference type="ChEBI" id="CHEBI:58702"/>
    </ligand>
</feature>
<evidence type="ECO:0000256" key="3">
    <source>
        <dbReference type="ARBA" id="ARBA00009948"/>
    </source>
</evidence>
<evidence type="ECO:0000256" key="9">
    <source>
        <dbReference type="HAMAP-Rule" id="MF_00210"/>
    </source>
</evidence>
<feature type="binding site" evidence="9">
    <location>
        <position position="167"/>
    </location>
    <ligand>
        <name>3-phosphoshikimate</name>
        <dbReference type="ChEBI" id="CHEBI:145989"/>
    </ligand>
</feature>
<dbReference type="PANTHER" id="PTHR21090:SF5">
    <property type="entry name" value="PENTAFUNCTIONAL AROM POLYPEPTIDE"/>
    <property type="match status" value="1"/>
</dbReference>
<comment type="caution">
    <text evidence="11">The sequence shown here is derived from an EMBL/GenBank/DDBJ whole genome shotgun (WGS) entry which is preliminary data.</text>
</comment>
<dbReference type="GO" id="GO:0003866">
    <property type="term" value="F:3-phosphoshikimate 1-carboxyvinyltransferase activity"/>
    <property type="evidence" value="ECO:0007669"/>
    <property type="project" value="UniProtKB-UniRule"/>
</dbReference>
<feature type="binding site" evidence="9">
    <location>
        <position position="20"/>
    </location>
    <ligand>
        <name>3-phosphoshikimate</name>
        <dbReference type="ChEBI" id="CHEBI:145989"/>
    </ligand>
</feature>
<proteinExistence type="inferred from homology"/>
<dbReference type="CDD" id="cd01556">
    <property type="entry name" value="EPSP_synthase"/>
    <property type="match status" value="1"/>
</dbReference>
<dbReference type="GO" id="GO:0005737">
    <property type="term" value="C:cytoplasm"/>
    <property type="evidence" value="ECO:0007669"/>
    <property type="project" value="UniProtKB-SubCell"/>
</dbReference>
<dbReference type="Gene3D" id="3.65.10.10">
    <property type="entry name" value="Enolpyruvate transferase domain"/>
    <property type="match status" value="2"/>
</dbReference>
<dbReference type="PANTHER" id="PTHR21090">
    <property type="entry name" value="AROM/DEHYDROQUINATE SYNTHASE"/>
    <property type="match status" value="1"/>
</dbReference>
<dbReference type="Pfam" id="PF00275">
    <property type="entry name" value="EPSP_synthase"/>
    <property type="match status" value="1"/>
</dbReference>
<comment type="catalytic activity">
    <reaction evidence="8">
        <text>3-phosphoshikimate + phosphoenolpyruvate = 5-O-(1-carboxyvinyl)-3-phosphoshikimate + phosphate</text>
        <dbReference type="Rhea" id="RHEA:21256"/>
        <dbReference type="ChEBI" id="CHEBI:43474"/>
        <dbReference type="ChEBI" id="CHEBI:57701"/>
        <dbReference type="ChEBI" id="CHEBI:58702"/>
        <dbReference type="ChEBI" id="CHEBI:145989"/>
        <dbReference type="EC" id="2.5.1.19"/>
    </reaction>
    <physiologicalReaction direction="left-to-right" evidence="8">
        <dbReference type="Rhea" id="RHEA:21257"/>
    </physiologicalReaction>
</comment>
<name>A0A9D2J755_9FIRM</name>
<evidence type="ECO:0000256" key="5">
    <source>
        <dbReference type="ARBA" id="ARBA00022605"/>
    </source>
</evidence>
<dbReference type="FunFam" id="3.65.10.10:FF:000005">
    <property type="entry name" value="3-phosphoshikimate 1-carboxyvinyltransferase"/>
    <property type="match status" value="1"/>
</dbReference>
<dbReference type="SUPFAM" id="SSF55205">
    <property type="entry name" value="EPT/RTPC-like"/>
    <property type="match status" value="1"/>
</dbReference>
<evidence type="ECO:0000256" key="7">
    <source>
        <dbReference type="ARBA" id="ARBA00023141"/>
    </source>
</evidence>
<evidence type="ECO:0000256" key="6">
    <source>
        <dbReference type="ARBA" id="ARBA00022679"/>
    </source>
</evidence>
<dbReference type="HAMAP" id="MF_00210">
    <property type="entry name" value="EPSP_synth"/>
    <property type="match status" value="1"/>
</dbReference>
<protein>
    <recommendedName>
        <fullName evidence="9">3-phosphoshikimate 1-carboxyvinyltransferase</fullName>
        <ecNumber evidence="9">2.5.1.19</ecNumber>
    </recommendedName>
    <alternativeName>
        <fullName evidence="9">5-enolpyruvylshikimate-3-phosphate synthase</fullName>
        <shortName evidence="9">EPSP synthase</shortName>
        <shortName evidence="9">EPSPS</shortName>
    </alternativeName>
</protein>
<feature type="binding site" evidence="9">
    <location>
        <position position="120"/>
    </location>
    <ligand>
        <name>phosphoenolpyruvate</name>
        <dbReference type="ChEBI" id="CHEBI:58702"/>
    </ligand>
</feature>
<feature type="binding site" evidence="9">
    <location>
        <position position="340"/>
    </location>
    <ligand>
        <name>3-phosphoshikimate</name>
        <dbReference type="ChEBI" id="CHEBI:145989"/>
    </ligand>
</feature>
<feature type="binding site" evidence="9">
    <location>
        <position position="165"/>
    </location>
    <ligand>
        <name>3-phosphoshikimate</name>
        <dbReference type="ChEBI" id="CHEBI:145989"/>
    </ligand>
</feature>
<dbReference type="PIRSF" id="PIRSF000505">
    <property type="entry name" value="EPSPS"/>
    <property type="match status" value="1"/>
</dbReference>
<dbReference type="PROSITE" id="PS00104">
    <property type="entry name" value="EPSP_SYNTHASE_1"/>
    <property type="match status" value="1"/>
</dbReference>
<evidence type="ECO:0000256" key="1">
    <source>
        <dbReference type="ARBA" id="ARBA00002174"/>
    </source>
</evidence>
<accession>A0A9D2J755</accession>
<reference evidence="11" key="2">
    <citation type="submission" date="2021-04" db="EMBL/GenBank/DDBJ databases">
        <authorList>
            <person name="Gilroy R."/>
        </authorList>
    </citation>
    <scope>NUCLEOTIDE SEQUENCE</scope>
    <source>
        <strain evidence="11">CHK179-28034</strain>
    </source>
</reference>